<dbReference type="Proteomes" id="UP000805649">
    <property type="component" value="Unassembled WGS sequence"/>
</dbReference>
<name>A0ACC3YRC0_COLTU</name>
<evidence type="ECO:0000313" key="1">
    <source>
        <dbReference type="EMBL" id="KAL0934460.1"/>
    </source>
</evidence>
<keyword evidence="1" id="KW-0687">Ribonucleoprotein</keyword>
<organism evidence="1 2">
    <name type="scientific">Colletotrichum truncatum</name>
    <name type="common">Anthracnose fungus</name>
    <name type="synonym">Colletotrichum capsici</name>
    <dbReference type="NCBI Taxonomy" id="5467"/>
    <lineage>
        <taxon>Eukaryota</taxon>
        <taxon>Fungi</taxon>
        <taxon>Dikarya</taxon>
        <taxon>Ascomycota</taxon>
        <taxon>Pezizomycotina</taxon>
        <taxon>Sordariomycetes</taxon>
        <taxon>Hypocreomycetidae</taxon>
        <taxon>Glomerellales</taxon>
        <taxon>Glomerellaceae</taxon>
        <taxon>Colletotrichum</taxon>
        <taxon>Colletotrichum truncatum species complex</taxon>
    </lineage>
</organism>
<dbReference type="EMBL" id="VUJX02000007">
    <property type="protein sequence ID" value="KAL0934460.1"/>
    <property type="molecule type" value="Genomic_DNA"/>
</dbReference>
<proteinExistence type="predicted"/>
<protein>
    <submittedName>
        <fullName evidence="1">Ribosomal protein L32</fullName>
    </submittedName>
</protein>
<comment type="caution">
    <text evidence="1">The sequence shown here is derived from an EMBL/GenBank/DDBJ whole genome shotgun (WGS) entry which is preliminary data.</text>
</comment>
<evidence type="ECO:0000313" key="2">
    <source>
        <dbReference type="Proteomes" id="UP000805649"/>
    </source>
</evidence>
<keyword evidence="2" id="KW-1185">Reference proteome</keyword>
<gene>
    <name evidence="1" type="ORF">CTRU02_211259</name>
</gene>
<accession>A0ACC3YRC0</accession>
<sequence>MATSSTLTLTVQLPPNQYHSSAKTLLGLPRELRNQIYNAVLVTPPKYSLSHKSECHFRHNHTRTSIEPAAYMVLDSNVEISGPRLNSWIEPVQCQCAKRPGLNLLLASRQIHREAAPLFWQKNEFVFITPDEFTNCVGSRLRQEYRALLRNVNIASLEAWNMDVKTTRNVLTDEYMPPTPRWHQFWGVMKQCKGMRRLAVRPEVLRKCTNDVARLRTLLPELRKLEMTFIGKYKDRTAAYARDYVNIRSSPEVQRHIMFVRAAQEVDLEAFKPTAQACKELYRNFTTNFCVHVDRVVKERFLGCWDMENVDLHGGSVLASLNDSCPEYDVELPTGQTVKICFEGVPQSKETRIRIGREKMIRDSKLRRMGKPNPGEEKALAEGRRRREEKKEEAVLEEARERERELETRRRKEDDRRDAERKERELEREELARAAELAREERKAGRKRAGRIIVETDGPKVETEDVVPPEPVKMTEFKKEKAKKNEKKGKGKKGMGRRKGVSEIEDDWEVDRHFDSWLDY</sequence>
<reference evidence="1 2" key="1">
    <citation type="journal article" date="2020" name="Phytopathology">
        <title>Genome Sequence Resources of Colletotrichum truncatum, C. plurivorum, C. musicola, and C. sojae: Four Species Pathogenic to Soybean (Glycine max).</title>
        <authorList>
            <person name="Rogerio F."/>
            <person name="Boufleur T.R."/>
            <person name="Ciampi-Guillardi M."/>
            <person name="Sukno S.A."/>
            <person name="Thon M.R."/>
            <person name="Massola Junior N.S."/>
            <person name="Baroncelli R."/>
        </authorList>
    </citation>
    <scope>NUCLEOTIDE SEQUENCE [LARGE SCALE GENOMIC DNA]</scope>
    <source>
        <strain evidence="1 2">CMES1059</strain>
    </source>
</reference>
<keyword evidence="1" id="KW-0689">Ribosomal protein</keyword>